<dbReference type="PANTHER" id="PTHR43000">
    <property type="entry name" value="DTDP-D-GLUCOSE 4,6-DEHYDRATASE-RELATED"/>
    <property type="match status" value="1"/>
</dbReference>
<dbReference type="NCBIfam" id="TIGR01181">
    <property type="entry name" value="dTDP_gluc_dehyt"/>
    <property type="match status" value="1"/>
</dbReference>
<dbReference type="InterPro" id="IPR016040">
    <property type="entry name" value="NAD(P)-bd_dom"/>
</dbReference>
<dbReference type="GO" id="GO:0008460">
    <property type="term" value="F:dTDP-glucose 4,6-dehydratase activity"/>
    <property type="evidence" value="ECO:0007669"/>
    <property type="project" value="UniProtKB-EC"/>
</dbReference>
<evidence type="ECO:0000313" key="9">
    <source>
        <dbReference type="EMBL" id="SDF91966.1"/>
    </source>
</evidence>
<reference evidence="10" key="1">
    <citation type="submission" date="2016-10" db="EMBL/GenBank/DDBJ databases">
        <authorList>
            <person name="Varghese N."/>
            <person name="Submissions S."/>
        </authorList>
    </citation>
    <scope>NUCLEOTIDE SEQUENCE [LARGE SCALE GENOMIC DNA]</scope>
    <source>
        <strain evidence="10">KHC7</strain>
    </source>
</reference>
<comment type="catalytic activity">
    <reaction evidence="1 7">
        <text>dTDP-alpha-D-glucose = dTDP-4-dehydro-6-deoxy-alpha-D-glucose + H2O</text>
        <dbReference type="Rhea" id="RHEA:17221"/>
        <dbReference type="ChEBI" id="CHEBI:15377"/>
        <dbReference type="ChEBI" id="CHEBI:57477"/>
        <dbReference type="ChEBI" id="CHEBI:57649"/>
        <dbReference type="EC" id="4.2.1.46"/>
    </reaction>
</comment>
<evidence type="ECO:0000256" key="7">
    <source>
        <dbReference type="RuleBase" id="RU004473"/>
    </source>
</evidence>
<dbReference type="STRING" id="571438.SAMN05192586_11842"/>
<dbReference type="CDD" id="cd05246">
    <property type="entry name" value="dTDP_GD_SDR_e"/>
    <property type="match status" value="1"/>
</dbReference>
<dbReference type="Pfam" id="PF16363">
    <property type="entry name" value="GDP_Man_Dehyd"/>
    <property type="match status" value="1"/>
</dbReference>
<dbReference type="SUPFAM" id="SSF51735">
    <property type="entry name" value="NAD(P)-binding Rossmann-fold domains"/>
    <property type="match status" value="1"/>
</dbReference>
<dbReference type="Gene3D" id="3.90.25.10">
    <property type="entry name" value="UDP-galactose 4-epimerase, domain 1"/>
    <property type="match status" value="1"/>
</dbReference>
<evidence type="ECO:0000256" key="2">
    <source>
        <dbReference type="ARBA" id="ARBA00001911"/>
    </source>
</evidence>
<gene>
    <name evidence="9" type="ORF">SAMN05192586_11842</name>
</gene>
<dbReference type="InterPro" id="IPR036291">
    <property type="entry name" value="NAD(P)-bd_dom_sf"/>
</dbReference>
<comment type="cofactor">
    <cofactor evidence="2 7">
        <name>NAD(+)</name>
        <dbReference type="ChEBI" id="CHEBI:57540"/>
    </cofactor>
</comment>
<keyword evidence="6 7" id="KW-0456">Lyase</keyword>
<dbReference type="AlphaFoldDB" id="A0A1G7Q0C5"/>
<dbReference type="OrthoDB" id="9803010at2"/>
<dbReference type="InterPro" id="IPR005888">
    <property type="entry name" value="dTDP_Gluc_deHydtase"/>
</dbReference>
<dbReference type="Proteomes" id="UP000199355">
    <property type="component" value="Unassembled WGS sequence"/>
</dbReference>
<evidence type="ECO:0000259" key="8">
    <source>
        <dbReference type="Pfam" id="PF16363"/>
    </source>
</evidence>
<keyword evidence="5" id="KW-0520">NAD</keyword>
<dbReference type="RefSeq" id="WP_092154847.1">
    <property type="nucleotide sequence ID" value="NZ_FNBX01000018.1"/>
</dbReference>
<evidence type="ECO:0000256" key="5">
    <source>
        <dbReference type="ARBA" id="ARBA00023027"/>
    </source>
</evidence>
<keyword evidence="10" id="KW-1185">Reference proteome</keyword>
<comment type="similarity">
    <text evidence="3 7">Belongs to the NAD(P)-dependent epimerase/dehydratase family. dTDP-glucose dehydratase subfamily.</text>
</comment>
<evidence type="ECO:0000256" key="1">
    <source>
        <dbReference type="ARBA" id="ARBA00001539"/>
    </source>
</evidence>
<dbReference type="EMBL" id="FNBX01000018">
    <property type="protein sequence ID" value="SDF91966.1"/>
    <property type="molecule type" value="Genomic_DNA"/>
</dbReference>
<proteinExistence type="inferred from homology"/>
<protein>
    <recommendedName>
        <fullName evidence="4 7">dTDP-glucose 4,6-dehydratase</fullName>
        <ecNumber evidence="4 7">4.2.1.46</ecNumber>
    </recommendedName>
</protein>
<feature type="domain" description="NAD(P)-binding" evidence="8">
    <location>
        <begin position="11"/>
        <end position="327"/>
    </location>
</feature>
<evidence type="ECO:0000313" key="10">
    <source>
        <dbReference type="Proteomes" id="UP000199355"/>
    </source>
</evidence>
<dbReference type="Gene3D" id="3.40.50.720">
    <property type="entry name" value="NAD(P)-binding Rossmann-like Domain"/>
    <property type="match status" value="1"/>
</dbReference>
<organism evidence="9 10">
    <name type="scientific">Desulfovibrio legallii</name>
    <dbReference type="NCBI Taxonomy" id="571438"/>
    <lineage>
        <taxon>Bacteria</taxon>
        <taxon>Pseudomonadati</taxon>
        <taxon>Thermodesulfobacteriota</taxon>
        <taxon>Desulfovibrionia</taxon>
        <taxon>Desulfovibrionales</taxon>
        <taxon>Desulfovibrionaceae</taxon>
        <taxon>Desulfovibrio</taxon>
    </lineage>
</organism>
<dbReference type="PROSITE" id="PS51257">
    <property type="entry name" value="PROKAR_LIPOPROTEIN"/>
    <property type="match status" value="1"/>
</dbReference>
<dbReference type="EC" id="4.2.1.46" evidence="4 7"/>
<name>A0A1G7Q0C5_9BACT</name>
<evidence type="ECO:0000256" key="3">
    <source>
        <dbReference type="ARBA" id="ARBA00008178"/>
    </source>
</evidence>
<evidence type="ECO:0000256" key="4">
    <source>
        <dbReference type="ARBA" id="ARBA00011990"/>
    </source>
</evidence>
<accession>A0A1G7Q0C5</accession>
<evidence type="ECO:0000256" key="6">
    <source>
        <dbReference type="ARBA" id="ARBA00023239"/>
    </source>
</evidence>
<sequence length="376" mass="41514">MIFPSDRPTLLITGGAGFIGSCQVLLARQRGFRVVNLDKLTYAGNLENLAALRQDPEHIFVRGDIGNAELVDYLLRAYTPDAVLNFAAESHVDRSIVDPEAFVRTNALGTAALLRTVKDWWRGLDAPRQRTFRFLHVSTDEVFGALQPDDPPFTEATPYSPNSPYAASKAASDHLVRAFHETYGLPVLLTNCSNNYGPRQFPEKLIPLMACNGLAGRPLPVYGRGANIRDWLHVEDHCTAILRVLEAARPGASYNIGGRAERSNLDVVQTLCVLLDELAPATQPHAKLIRFVTDRPGHDFRYAMNCAKIERELGWKPAHDFTSGLRATVRWYLENPAWVEHVQSGAYRQWLAANYDGRSMAAASAPPEDAPQGGAA</sequence>
<dbReference type="GO" id="GO:0009225">
    <property type="term" value="P:nucleotide-sugar metabolic process"/>
    <property type="evidence" value="ECO:0007669"/>
    <property type="project" value="InterPro"/>
</dbReference>